<name>N6WSC7_9GAMM</name>
<evidence type="ECO:0000313" key="3">
    <source>
        <dbReference type="Proteomes" id="UP000013165"/>
    </source>
</evidence>
<proteinExistence type="predicted"/>
<reference evidence="2 3" key="1">
    <citation type="journal article" date="2013" name="Genome Announc.">
        <title>Genome Sequence of the Polycyclic Aromatic Hydrocarbon-Degrading Bacterium Strain Marinobacter nanhaiticus D15-8WT.</title>
        <authorList>
            <person name="Cui Z."/>
            <person name="Gao W."/>
            <person name="Li Q."/>
            <person name="Xu G."/>
            <person name="Zheng L."/>
        </authorList>
    </citation>
    <scope>NUCLEOTIDE SEQUENCE [LARGE SCALE GENOMIC DNA]</scope>
    <source>
        <strain evidence="2 3">D15-8W</strain>
    </source>
</reference>
<dbReference type="Pfam" id="PF09839">
    <property type="entry name" value="DUF2066"/>
    <property type="match status" value="1"/>
</dbReference>
<gene>
    <name evidence="2" type="ORF">J057_23720</name>
</gene>
<feature type="region of interest" description="Disordered" evidence="1">
    <location>
        <begin position="344"/>
        <end position="430"/>
    </location>
</feature>
<dbReference type="HOGENOM" id="CLU_041769_1_0_6"/>
<evidence type="ECO:0000313" key="2">
    <source>
        <dbReference type="EMBL" id="ENO14456.2"/>
    </source>
</evidence>
<keyword evidence="3" id="KW-1185">Reference proteome</keyword>
<organism evidence="2 3">
    <name type="scientific">Marinobacter nanhaiticus D15-8W</name>
    <dbReference type="NCBI Taxonomy" id="626887"/>
    <lineage>
        <taxon>Bacteria</taxon>
        <taxon>Pseudomonadati</taxon>
        <taxon>Pseudomonadota</taxon>
        <taxon>Gammaproteobacteria</taxon>
        <taxon>Pseudomonadales</taxon>
        <taxon>Marinobacteraceae</taxon>
        <taxon>Marinobacter</taxon>
    </lineage>
</organism>
<dbReference type="STRING" id="626887.J057_23720"/>
<sequence>MNSAVMPQIRTLLLFLFTLVPVAASAVTVEGLYRTQVPVAGSTEEAQQAAYAEGLRQVLSRVAGNREVLESEQIGPLLDNAESLLQSYQYQRSPEGTDMLSLTFGSVAVNRALADMQVPVWGANRPLTLAWVAVDSGRDRWVLTSNDDGLDERGRWARAFSEAAAERGLPLALPPEEVRQDRDLLSEIRGQFMENLQAKAKNYAGNLVSVVNVSRRGSDWEARWRLEGPAFNETGEIRGAGSSEALADAVVDAWADKLAARYSVEAGEVSDAQRVDLKIENVASLEAYGAVLNSLNGMTPVVSAGPVRVNGNVATMRVSFSGELSVLQEYIALDSRFVPQQVGSESVSMAGEDAANQTRQPTSSQPGESSQQASGSTAEPEQEAVAQRTETGGSQAQSQQSPSSGQGNQSLLQYRPIESGSADEEDSEQSFESLYPVLRYRWAGVGGQVPGLESGVE</sequence>
<comment type="caution">
    <text evidence="2">The sequence shown here is derived from an EMBL/GenBank/DDBJ whole genome shotgun (WGS) entry which is preliminary data.</text>
</comment>
<evidence type="ECO:0000256" key="1">
    <source>
        <dbReference type="SAM" id="MobiDB-lite"/>
    </source>
</evidence>
<dbReference type="InterPro" id="IPR018642">
    <property type="entry name" value="DUF2066"/>
</dbReference>
<protein>
    <submittedName>
        <fullName evidence="2">DUF2066 domain-containing protein</fullName>
    </submittedName>
</protein>
<dbReference type="AlphaFoldDB" id="N6WSC7"/>
<dbReference type="EMBL" id="APLQ01000014">
    <property type="protein sequence ID" value="ENO14456.2"/>
    <property type="molecule type" value="Genomic_DNA"/>
</dbReference>
<dbReference type="OrthoDB" id="6195299at2"/>
<accession>N6WSC7</accession>
<dbReference type="eggNOG" id="COG3249">
    <property type="taxonomic scope" value="Bacteria"/>
</dbReference>
<dbReference type="Proteomes" id="UP000013165">
    <property type="component" value="Unassembled WGS sequence"/>
</dbReference>
<feature type="compositionally biased region" description="Polar residues" evidence="1">
    <location>
        <begin position="355"/>
        <end position="379"/>
    </location>
</feature>
<feature type="compositionally biased region" description="Low complexity" evidence="1">
    <location>
        <begin position="392"/>
        <end position="410"/>
    </location>
</feature>
<dbReference type="RefSeq" id="WP_081614631.1">
    <property type="nucleotide sequence ID" value="NZ_AP028878.1"/>
</dbReference>
<dbReference type="PATRIC" id="fig|626887.3.peg.4747"/>